<dbReference type="Proteomes" id="UP000317122">
    <property type="component" value="Unassembled WGS sequence"/>
</dbReference>
<feature type="region of interest" description="Disordered" evidence="1">
    <location>
        <begin position="67"/>
        <end position="89"/>
    </location>
</feature>
<gene>
    <name evidence="2" type="ORF">IQ26_02469</name>
</gene>
<keyword evidence="3" id="KW-1185">Reference proteome</keyword>
<dbReference type="EMBL" id="VLKT01000013">
    <property type="protein sequence ID" value="TWI37587.1"/>
    <property type="molecule type" value="Genomic_DNA"/>
</dbReference>
<evidence type="ECO:0000313" key="2">
    <source>
        <dbReference type="EMBL" id="TWI37587.1"/>
    </source>
</evidence>
<proteinExistence type="predicted"/>
<dbReference type="AlphaFoldDB" id="A0A562NZD8"/>
<protein>
    <submittedName>
        <fullName evidence="2">Uncharacterized protein</fullName>
    </submittedName>
</protein>
<organism evidence="2 3">
    <name type="scientific">Mesorhizobium tianshanense</name>
    <dbReference type="NCBI Taxonomy" id="39844"/>
    <lineage>
        <taxon>Bacteria</taxon>
        <taxon>Pseudomonadati</taxon>
        <taxon>Pseudomonadota</taxon>
        <taxon>Alphaproteobacteria</taxon>
        <taxon>Hyphomicrobiales</taxon>
        <taxon>Phyllobacteriaceae</taxon>
        <taxon>Mesorhizobium</taxon>
    </lineage>
</organism>
<evidence type="ECO:0000256" key="1">
    <source>
        <dbReference type="SAM" id="MobiDB-lite"/>
    </source>
</evidence>
<accession>A0A562NZD8</accession>
<evidence type="ECO:0000313" key="3">
    <source>
        <dbReference type="Proteomes" id="UP000317122"/>
    </source>
</evidence>
<sequence>MACMDVISKAGPFMSQLHSSLGSSPPLHGRAIADEKPRLSLYDVPPPLTPPHKGEGDFRGANLSKMPLFRRQRGKERRAAAFPPPCGEG</sequence>
<name>A0A562NZD8_9HYPH</name>
<comment type="caution">
    <text evidence="2">The sequence shown here is derived from an EMBL/GenBank/DDBJ whole genome shotgun (WGS) entry which is preliminary data.</text>
</comment>
<reference evidence="2 3" key="1">
    <citation type="journal article" date="2015" name="Stand. Genomic Sci.">
        <title>Genomic Encyclopedia of Bacterial and Archaeal Type Strains, Phase III: the genomes of soil and plant-associated and newly described type strains.</title>
        <authorList>
            <person name="Whitman W.B."/>
            <person name="Woyke T."/>
            <person name="Klenk H.P."/>
            <person name="Zhou Y."/>
            <person name="Lilburn T.G."/>
            <person name="Beck B.J."/>
            <person name="De Vos P."/>
            <person name="Vandamme P."/>
            <person name="Eisen J.A."/>
            <person name="Garrity G."/>
            <person name="Hugenholtz P."/>
            <person name="Kyrpides N.C."/>
        </authorList>
    </citation>
    <scope>NUCLEOTIDE SEQUENCE [LARGE SCALE GENOMIC DNA]</scope>
    <source>
        <strain evidence="2 3">CGMCC 1.2546</strain>
    </source>
</reference>